<reference evidence="16 18" key="1">
    <citation type="journal article" date="2023" name="Microb. Genom.">
        <title>Mesoterricola silvestris gen. nov., sp. nov., Mesoterricola sediminis sp. nov., Geothrix oryzae sp. nov., Geothrix edaphica sp. nov., Geothrix rubra sp. nov., and Geothrix limicola sp. nov., six novel members of Acidobacteriota isolated from soils.</title>
        <authorList>
            <person name="Weisberg A.J."/>
            <person name="Pearce E."/>
            <person name="Kramer C.G."/>
            <person name="Chang J.H."/>
            <person name="Clarke C.R."/>
        </authorList>
    </citation>
    <scope>NUCLEOTIDE SEQUENCE</scope>
    <source>
        <strain evidence="17 18">NB05-1H</strain>
        <strain evidence="16">NRRL_B-16521</strain>
    </source>
</reference>
<dbReference type="GO" id="GO:0005576">
    <property type="term" value="C:extracellular region"/>
    <property type="evidence" value="ECO:0007669"/>
    <property type="project" value="TreeGrafter"/>
</dbReference>
<organism evidence="16 19">
    <name type="scientific">Streptomyces acidiscabies</name>
    <dbReference type="NCBI Taxonomy" id="42234"/>
    <lineage>
        <taxon>Bacteria</taxon>
        <taxon>Bacillati</taxon>
        <taxon>Actinomycetota</taxon>
        <taxon>Actinomycetes</taxon>
        <taxon>Kitasatosporales</taxon>
        <taxon>Streptomycetaceae</taxon>
        <taxon>Streptomyces</taxon>
    </lineage>
</organism>
<dbReference type="PANTHER" id="PTHR30582:SF2">
    <property type="entry name" value="L,D-TRANSPEPTIDASE YCIB-RELATED"/>
    <property type="match status" value="1"/>
</dbReference>
<evidence type="ECO:0000256" key="11">
    <source>
        <dbReference type="ARBA" id="ARBA00023316"/>
    </source>
</evidence>
<sequence length="462" mass="49605">MRADPPAPTPLEHRLAPSSTPSTPGGRALKTYGTAATAAAVLAVALTVALHHPHADAPATDGKPAPPQPEVRVGTHSQEPHPQEPRSPGRTAPVDPDAPVTVTLRGQGHLTDVTLKDDAGHRVAGHLDPSARVWRSTHVLRAATHYVAEVRTDPQPHNAPHRTEFTTSRARSGLLTVTLGPSGGDTRSTPEGARTYGVGQIVTAHLSHPVPPESRALLESHLSVTATPAAAPGAWHWLNPTTLHYRPRTYWPARADIRVTADDLAGLRLTEHLRVAPVVPLRFSTGPRVEAVIDASAHRMSVLRDGTTLRVIPVTTGKEGYRTRAGIKVVLDKQAVLRMRSTTIGIPSDTDEAYDLPVRHAIRLTRSGEYLHAAPWAASSFGRRDVSHGCVGMSDRDAAWLFLVLGEGDITRTVHTRGQEMTPFSNGVGDWNMPWRAWVNGSALNGSSAVRPAEEHLRPSAS</sequence>
<dbReference type="FunFam" id="2.40.440.10:FF:000005">
    <property type="entry name" value="L,D-transpeptidase 2"/>
    <property type="match status" value="1"/>
</dbReference>
<feature type="region of interest" description="Disordered" evidence="14">
    <location>
        <begin position="53"/>
        <end position="102"/>
    </location>
</feature>
<dbReference type="Pfam" id="PF03734">
    <property type="entry name" value="YkuD"/>
    <property type="match status" value="1"/>
</dbReference>
<keyword evidence="11 13" id="KW-0961">Cell wall biogenesis/degradation</keyword>
<dbReference type="SUPFAM" id="SSF141523">
    <property type="entry name" value="L,D-transpeptidase catalytic domain-like"/>
    <property type="match status" value="1"/>
</dbReference>
<gene>
    <name evidence="16" type="ORF">PV399_17395</name>
    <name evidence="17" type="ORF">PV666_01980</name>
</gene>
<accession>A0AAP6BB78</accession>
<feature type="active site" description="Nucleophile" evidence="13">
    <location>
        <position position="390"/>
    </location>
</feature>
<evidence type="ECO:0000256" key="14">
    <source>
        <dbReference type="SAM" id="MobiDB-lite"/>
    </source>
</evidence>
<dbReference type="InterPro" id="IPR038063">
    <property type="entry name" value="Transpep_catalytic_dom"/>
</dbReference>
<evidence type="ECO:0000313" key="16">
    <source>
        <dbReference type="EMBL" id="MDX2961479.1"/>
    </source>
</evidence>
<keyword evidence="2" id="KW-1003">Cell membrane</keyword>
<dbReference type="InterPro" id="IPR050979">
    <property type="entry name" value="LD-transpeptidase"/>
</dbReference>
<evidence type="ECO:0000256" key="8">
    <source>
        <dbReference type="ARBA" id="ARBA00023139"/>
    </source>
</evidence>
<keyword evidence="18" id="KW-1185">Reference proteome</keyword>
<dbReference type="Gene3D" id="2.60.40.3710">
    <property type="match status" value="1"/>
</dbReference>
<keyword evidence="9" id="KW-0449">Lipoprotein</keyword>
<dbReference type="Gene3D" id="2.40.440.10">
    <property type="entry name" value="L,D-transpeptidase catalytic domain-like"/>
    <property type="match status" value="1"/>
</dbReference>
<dbReference type="CDD" id="cd16913">
    <property type="entry name" value="YkuD_like"/>
    <property type="match status" value="1"/>
</dbReference>
<proteinExistence type="predicted"/>
<keyword evidence="3" id="KW-0808">Transferase</keyword>
<evidence type="ECO:0000256" key="7">
    <source>
        <dbReference type="ARBA" id="ARBA00023136"/>
    </source>
</evidence>
<keyword evidence="10" id="KW-0012">Acyltransferase</keyword>
<dbReference type="AlphaFoldDB" id="A0AAP6BB78"/>
<evidence type="ECO:0000259" key="15">
    <source>
        <dbReference type="PROSITE" id="PS52029"/>
    </source>
</evidence>
<dbReference type="Pfam" id="PF17964">
    <property type="entry name" value="Big_10"/>
    <property type="match status" value="1"/>
</dbReference>
<feature type="region of interest" description="Disordered" evidence="14">
    <location>
        <begin position="1"/>
        <end position="30"/>
    </location>
</feature>
<evidence type="ECO:0000313" key="17">
    <source>
        <dbReference type="EMBL" id="MDX3016653.1"/>
    </source>
</evidence>
<evidence type="ECO:0000313" key="19">
    <source>
        <dbReference type="Proteomes" id="UP001282288"/>
    </source>
</evidence>
<dbReference type="GeneID" id="69804282"/>
<dbReference type="Proteomes" id="UP001272987">
    <property type="component" value="Unassembled WGS sequence"/>
</dbReference>
<comment type="caution">
    <text evidence="16">The sequence shown here is derived from an EMBL/GenBank/DDBJ whole genome shotgun (WGS) entry which is preliminary data.</text>
</comment>
<dbReference type="Proteomes" id="UP001282288">
    <property type="component" value="Unassembled WGS sequence"/>
</dbReference>
<feature type="domain" description="L,D-TPase catalytic" evidence="15">
    <location>
        <begin position="289"/>
        <end position="414"/>
    </location>
</feature>
<dbReference type="Gene3D" id="2.60.40.3780">
    <property type="match status" value="1"/>
</dbReference>
<dbReference type="GO" id="GO:0016746">
    <property type="term" value="F:acyltransferase activity"/>
    <property type="evidence" value="ECO:0007669"/>
    <property type="project" value="UniProtKB-KW"/>
</dbReference>
<feature type="active site" description="Proton donor/acceptor" evidence="13">
    <location>
        <position position="372"/>
    </location>
</feature>
<dbReference type="GO" id="GO:0071555">
    <property type="term" value="P:cell wall organization"/>
    <property type="evidence" value="ECO:0007669"/>
    <property type="project" value="UniProtKB-UniRule"/>
</dbReference>
<name>A0AAP6BB78_9ACTN</name>
<comment type="pathway">
    <text evidence="1 13">Cell wall biogenesis; peptidoglycan biosynthesis.</text>
</comment>
<evidence type="ECO:0000256" key="12">
    <source>
        <dbReference type="ARBA" id="ARBA00060592"/>
    </source>
</evidence>
<keyword evidence="8" id="KW-0564">Palmitate</keyword>
<comment type="pathway">
    <text evidence="12">Glycan biosynthesis.</text>
</comment>
<dbReference type="PANTHER" id="PTHR30582">
    <property type="entry name" value="L,D-TRANSPEPTIDASE"/>
    <property type="match status" value="1"/>
</dbReference>
<evidence type="ECO:0000256" key="5">
    <source>
        <dbReference type="ARBA" id="ARBA00022960"/>
    </source>
</evidence>
<dbReference type="RefSeq" id="WP_010350876.1">
    <property type="nucleotide sequence ID" value="NZ_BCMK01000045.1"/>
</dbReference>
<dbReference type="GO" id="GO:0008360">
    <property type="term" value="P:regulation of cell shape"/>
    <property type="evidence" value="ECO:0007669"/>
    <property type="project" value="UniProtKB-UniRule"/>
</dbReference>
<evidence type="ECO:0000256" key="3">
    <source>
        <dbReference type="ARBA" id="ARBA00022679"/>
    </source>
</evidence>
<dbReference type="PROSITE" id="PS52029">
    <property type="entry name" value="LD_TPASE"/>
    <property type="match status" value="1"/>
</dbReference>
<keyword evidence="4" id="KW-0732">Signal</keyword>
<dbReference type="InterPro" id="IPR041280">
    <property type="entry name" value="Big_10"/>
</dbReference>
<dbReference type="InterPro" id="IPR005490">
    <property type="entry name" value="LD_TPept_cat_dom"/>
</dbReference>
<evidence type="ECO:0000256" key="2">
    <source>
        <dbReference type="ARBA" id="ARBA00022475"/>
    </source>
</evidence>
<keyword evidence="6 13" id="KW-0573">Peptidoglycan synthesis</keyword>
<evidence type="ECO:0000256" key="1">
    <source>
        <dbReference type="ARBA" id="ARBA00004752"/>
    </source>
</evidence>
<evidence type="ECO:0000313" key="18">
    <source>
        <dbReference type="Proteomes" id="UP001272987"/>
    </source>
</evidence>
<evidence type="ECO:0000256" key="4">
    <source>
        <dbReference type="ARBA" id="ARBA00022729"/>
    </source>
</evidence>
<protein>
    <submittedName>
        <fullName evidence="16">Ig-like domain-containing protein</fullName>
    </submittedName>
</protein>
<dbReference type="GO" id="GO:0071972">
    <property type="term" value="F:peptidoglycan L,D-transpeptidase activity"/>
    <property type="evidence" value="ECO:0007669"/>
    <property type="project" value="TreeGrafter"/>
</dbReference>
<dbReference type="GO" id="GO:0018104">
    <property type="term" value="P:peptidoglycan-protein cross-linking"/>
    <property type="evidence" value="ECO:0007669"/>
    <property type="project" value="TreeGrafter"/>
</dbReference>
<evidence type="ECO:0000256" key="10">
    <source>
        <dbReference type="ARBA" id="ARBA00023315"/>
    </source>
</evidence>
<evidence type="ECO:0000256" key="6">
    <source>
        <dbReference type="ARBA" id="ARBA00022984"/>
    </source>
</evidence>
<keyword evidence="7" id="KW-0472">Membrane</keyword>
<evidence type="ECO:0000256" key="9">
    <source>
        <dbReference type="ARBA" id="ARBA00023288"/>
    </source>
</evidence>
<evidence type="ECO:0000256" key="13">
    <source>
        <dbReference type="PROSITE-ProRule" id="PRU01373"/>
    </source>
</evidence>
<dbReference type="EMBL" id="JARAWC010000012">
    <property type="protein sequence ID" value="MDX2961479.1"/>
    <property type="molecule type" value="Genomic_DNA"/>
</dbReference>
<dbReference type="EMBL" id="JARAWP010000001">
    <property type="protein sequence ID" value="MDX3016653.1"/>
    <property type="molecule type" value="Genomic_DNA"/>
</dbReference>
<keyword evidence="5 13" id="KW-0133">Cell shape</keyword>